<accession>A0AAI9ZNC1</accession>
<sequence length="71" mass="7673">MAGLAAKDSKAIGDISKKGIPPPQSIFLSIAAVIAFEMHLYLDKECGNKREWSTDQLAHVCNVSVSTAELR</sequence>
<dbReference type="GeneID" id="85473093"/>
<dbReference type="AlphaFoldDB" id="A0AAI9ZNC1"/>
<protein>
    <submittedName>
        <fullName evidence="2">Uncharacterized protein</fullName>
    </submittedName>
</protein>
<evidence type="ECO:0000313" key="3">
    <source>
        <dbReference type="Proteomes" id="UP001243989"/>
    </source>
</evidence>
<dbReference type="RefSeq" id="XP_060442660.1">
    <property type="nucleotide sequence ID" value="XM_060588231.1"/>
</dbReference>
<feature type="transmembrane region" description="Helical" evidence="1">
    <location>
        <begin position="25"/>
        <end position="42"/>
    </location>
</feature>
<comment type="caution">
    <text evidence="2">The sequence shown here is derived from an EMBL/GenBank/DDBJ whole genome shotgun (WGS) entry which is preliminary data.</text>
</comment>
<gene>
    <name evidence="2" type="ORF">BDP81DRAFT_396759</name>
</gene>
<dbReference type="Proteomes" id="UP001243989">
    <property type="component" value="Unassembled WGS sequence"/>
</dbReference>
<reference evidence="2" key="1">
    <citation type="submission" date="2021-06" db="EMBL/GenBank/DDBJ databases">
        <title>Comparative genomics, transcriptomics and evolutionary studies reveal genomic signatures of adaptation to plant cell wall in hemibiotrophic fungi.</title>
        <authorList>
            <consortium name="DOE Joint Genome Institute"/>
            <person name="Baroncelli R."/>
            <person name="Diaz J.F."/>
            <person name="Benocci T."/>
            <person name="Peng M."/>
            <person name="Battaglia E."/>
            <person name="Haridas S."/>
            <person name="Andreopoulos W."/>
            <person name="Labutti K."/>
            <person name="Pangilinan J."/>
            <person name="Floch G.L."/>
            <person name="Makela M.R."/>
            <person name="Henrissat B."/>
            <person name="Grigoriev I.V."/>
            <person name="Crouch J.A."/>
            <person name="De Vries R.P."/>
            <person name="Sukno S.A."/>
            <person name="Thon M.R."/>
        </authorList>
    </citation>
    <scope>NUCLEOTIDE SEQUENCE</scope>
    <source>
        <strain evidence="2">CBS 102054</strain>
    </source>
</reference>
<name>A0AAI9ZNC1_9PEZI</name>
<proteinExistence type="predicted"/>
<keyword evidence="1" id="KW-0472">Membrane</keyword>
<keyword evidence="3" id="KW-1185">Reference proteome</keyword>
<keyword evidence="1" id="KW-0812">Transmembrane</keyword>
<evidence type="ECO:0000313" key="2">
    <source>
        <dbReference type="EMBL" id="KAK1634053.1"/>
    </source>
</evidence>
<organism evidence="2 3">
    <name type="scientific">Colletotrichum phormii</name>
    <dbReference type="NCBI Taxonomy" id="359342"/>
    <lineage>
        <taxon>Eukaryota</taxon>
        <taxon>Fungi</taxon>
        <taxon>Dikarya</taxon>
        <taxon>Ascomycota</taxon>
        <taxon>Pezizomycotina</taxon>
        <taxon>Sordariomycetes</taxon>
        <taxon>Hypocreomycetidae</taxon>
        <taxon>Glomerellales</taxon>
        <taxon>Glomerellaceae</taxon>
        <taxon>Colletotrichum</taxon>
        <taxon>Colletotrichum acutatum species complex</taxon>
    </lineage>
</organism>
<keyword evidence="1" id="KW-1133">Transmembrane helix</keyword>
<dbReference type="EMBL" id="JAHMHQ010000016">
    <property type="protein sequence ID" value="KAK1634053.1"/>
    <property type="molecule type" value="Genomic_DNA"/>
</dbReference>
<evidence type="ECO:0000256" key="1">
    <source>
        <dbReference type="SAM" id="Phobius"/>
    </source>
</evidence>